<dbReference type="Proteomes" id="UP000318582">
    <property type="component" value="Unassembled WGS sequence"/>
</dbReference>
<accession>A0A507E7W4</accession>
<evidence type="ECO:0000313" key="2">
    <source>
        <dbReference type="EMBL" id="TPX60002.1"/>
    </source>
</evidence>
<feature type="signal peptide" evidence="1">
    <location>
        <begin position="1"/>
        <end position="25"/>
    </location>
</feature>
<organism evidence="2 3">
    <name type="scientific">Powellomyces hirtus</name>
    <dbReference type="NCBI Taxonomy" id="109895"/>
    <lineage>
        <taxon>Eukaryota</taxon>
        <taxon>Fungi</taxon>
        <taxon>Fungi incertae sedis</taxon>
        <taxon>Chytridiomycota</taxon>
        <taxon>Chytridiomycota incertae sedis</taxon>
        <taxon>Chytridiomycetes</taxon>
        <taxon>Spizellomycetales</taxon>
        <taxon>Powellomycetaceae</taxon>
        <taxon>Powellomyces</taxon>
    </lineage>
</organism>
<reference evidence="2 3" key="1">
    <citation type="journal article" date="2019" name="Sci. Rep.">
        <title>Comparative genomics of chytrid fungi reveal insights into the obligate biotrophic and pathogenic lifestyle of Synchytrium endobioticum.</title>
        <authorList>
            <person name="van de Vossenberg B.T.L.H."/>
            <person name="Warris S."/>
            <person name="Nguyen H.D.T."/>
            <person name="van Gent-Pelzer M.P.E."/>
            <person name="Joly D.L."/>
            <person name="van de Geest H.C."/>
            <person name="Bonants P.J.M."/>
            <person name="Smith D.S."/>
            <person name="Levesque C.A."/>
            <person name="van der Lee T.A.J."/>
        </authorList>
    </citation>
    <scope>NUCLEOTIDE SEQUENCE [LARGE SCALE GENOMIC DNA]</scope>
    <source>
        <strain evidence="2 3">CBS 809.83</strain>
    </source>
</reference>
<dbReference type="AlphaFoldDB" id="A0A507E7W4"/>
<comment type="caution">
    <text evidence="2">The sequence shown here is derived from an EMBL/GenBank/DDBJ whole genome shotgun (WGS) entry which is preliminary data.</text>
</comment>
<keyword evidence="3" id="KW-1185">Reference proteome</keyword>
<proteinExistence type="predicted"/>
<sequence>MCCASARRGFPIFTVTFVLPSLAVAAIIASPDIRLPATTMVKEGAAALPSGKFQPDFTAVKSTGRTAAHAESPRRRVLNGDSNVRVQLVEETTDVVKDEKTGIKKLRRTIHYRELEPWQM</sequence>
<evidence type="ECO:0000256" key="1">
    <source>
        <dbReference type="SAM" id="SignalP"/>
    </source>
</evidence>
<gene>
    <name evidence="2" type="ORF">PhCBS80983_g02055</name>
</gene>
<dbReference type="EMBL" id="QEAQ01000019">
    <property type="protein sequence ID" value="TPX60002.1"/>
    <property type="molecule type" value="Genomic_DNA"/>
</dbReference>
<evidence type="ECO:0000313" key="3">
    <source>
        <dbReference type="Proteomes" id="UP000318582"/>
    </source>
</evidence>
<feature type="chain" id="PRO_5021404185" evidence="1">
    <location>
        <begin position="26"/>
        <end position="120"/>
    </location>
</feature>
<name>A0A507E7W4_9FUNG</name>
<keyword evidence="1" id="KW-0732">Signal</keyword>
<protein>
    <submittedName>
        <fullName evidence="2">Uncharacterized protein</fullName>
    </submittedName>
</protein>